<dbReference type="OrthoDB" id="1263307at2759"/>
<evidence type="ECO:0000313" key="3">
    <source>
        <dbReference type="Proteomes" id="UP000073492"/>
    </source>
</evidence>
<gene>
    <name evidence="2" type="ORF">AC579_1682</name>
</gene>
<dbReference type="AlphaFoldDB" id="A0A139I4Q3"/>
<dbReference type="InterPro" id="IPR029058">
    <property type="entry name" value="AB_hydrolase_fold"/>
</dbReference>
<dbReference type="PANTHER" id="PTHR37017:SF11">
    <property type="entry name" value="ESTERASE_LIPASE_THIOESTERASE DOMAIN-CONTAINING PROTEIN"/>
    <property type="match status" value="1"/>
</dbReference>
<dbReference type="SUPFAM" id="SSF53474">
    <property type="entry name" value="alpha/beta-Hydrolases"/>
    <property type="match status" value="1"/>
</dbReference>
<dbReference type="Pfam" id="PF12697">
    <property type="entry name" value="Abhydrolase_6"/>
    <property type="match status" value="1"/>
</dbReference>
<keyword evidence="3" id="KW-1185">Reference proteome</keyword>
<accession>A0A139I4Q3</accession>
<dbReference type="InterPro" id="IPR052897">
    <property type="entry name" value="Sec-Metab_Biosynth_Hydrolase"/>
</dbReference>
<evidence type="ECO:0000313" key="2">
    <source>
        <dbReference type="EMBL" id="KXT09711.1"/>
    </source>
</evidence>
<sequence length="233" mass="25734">MTDNKPTIIFCSGAWHREAHIKPVVPHFEKAGYKIIPHPLISAGDKTVTAEDTVKSFVSVIEAQLENRPVAIILHSAAGPVGTAAVHDILKAHPDAKDKLTIMMLGSFLEYGPVTQLLFEQGYADFGKAEGTIECHKATEAFFNDMHEAEAQPYIDALVYQGMAGMPDERSQSWKQCKVWCILTEQDKCVPADWQENMSKEHGMHIARIDAGHDPFISQPAKLVQVVDQALTS</sequence>
<feature type="domain" description="AB hydrolase-1" evidence="1">
    <location>
        <begin position="8"/>
        <end position="225"/>
    </location>
</feature>
<reference evidence="2 3" key="1">
    <citation type="submission" date="2015-07" db="EMBL/GenBank/DDBJ databases">
        <title>Comparative genomics of the Sigatoka disease complex on banana suggests a link between parallel evolutionary changes in Pseudocercospora fijiensis and Pseudocercospora eumusae and increased virulence on the banana host.</title>
        <authorList>
            <person name="Chang T.-C."/>
            <person name="Salvucci A."/>
            <person name="Crous P.W."/>
            <person name="Stergiopoulos I."/>
        </authorList>
    </citation>
    <scope>NUCLEOTIDE SEQUENCE [LARGE SCALE GENOMIC DNA]</scope>
    <source>
        <strain evidence="2 3">CBS 116634</strain>
    </source>
</reference>
<dbReference type="Gene3D" id="3.40.50.1820">
    <property type="entry name" value="alpha/beta hydrolase"/>
    <property type="match status" value="1"/>
</dbReference>
<dbReference type="PANTHER" id="PTHR37017">
    <property type="entry name" value="AB HYDROLASE-1 DOMAIN-CONTAINING PROTEIN-RELATED"/>
    <property type="match status" value="1"/>
</dbReference>
<proteinExistence type="predicted"/>
<comment type="caution">
    <text evidence="2">The sequence shown here is derived from an EMBL/GenBank/DDBJ whole genome shotgun (WGS) entry which is preliminary data.</text>
</comment>
<name>A0A139I4Q3_9PEZI</name>
<organism evidence="2 3">
    <name type="scientific">Pseudocercospora musae</name>
    <dbReference type="NCBI Taxonomy" id="113226"/>
    <lineage>
        <taxon>Eukaryota</taxon>
        <taxon>Fungi</taxon>
        <taxon>Dikarya</taxon>
        <taxon>Ascomycota</taxon>
        <taxon>Pezizomycotina</taxon>
        <taxon>Dothideomycetes</taxon>
        <taxon>Dothideomycetidae</taxon>
        <taxon>Mycosphaerellales</taxon>
        <taxon>Mycosphaerellaceae</taxon>
        <taxon>Pseudocercospora</taxon>
    </lineage>
</organism>
<evidence type="ECO:0000259" key="1">
    <source>
        <dbReference type="Pfam" id="PF12697"/>
    </source>
</evidence>
<dbReference type="EMBL" id="LFZO01000312">
    <property type="protein sequence ID" value="KXT09711.1"/>
    <property type="molecule type" value="Genomic_DNA"/>
</dbReference>
<dbReference type="InterPro" id="IPR000073">
    <property type="entry name" value="AB_hydrolase_1"/>
</dbReference>
<dbReference type="Proteomes" id="UP000073492">
    <property type="component" value="Unassembled WGS sequence"/>
</dbReference>
<protein>
    <recommendedName>
        <fullName evidence="1">AB hydrolase-1 domain-containing protein</fullName>
    </recommendedName>
</protein>